<organism evidence="8 9">
    <name type="scientific">Pisum sativum</name>
    <name type="common">Garden pea</name>
    <name type="synonym">Lathyrus oleraceus</name>
    <dbReference type="NCBI Taxonomy" id="3888"/>
    <lineage>
        <taxon>Eukaryota</taxon>
        <taxon>Viridiplantae</taxon>
        <taxon>Streptophyta</taxon>
        <taxon>Embryophyta</taxon>
        <taxon>Tracheophyta</taxon>
        <taxon>Spermatophyta</taxon>
        <taxon>Magnoliopsida</taxon>
        <taxon>eudicotyledons</taxon>
        <taxon>Gunneridae</taxon>
        <taxon>Pentapetalae</taxon>
        <taxon>rosids</taxon>
        <taxon>fabids</taxon>
        <taxon>Fabales</taxon>
        <taxon>Fabaceae</taxon>
        <taxon>Papilionoideae</taxon>
        <taxon>50 kb inversion clade</taxon>
        <taxon>NPAAA clade</taxon>
        <taxon>Hologalegina</taxon>
        <taxon>IRL clade</taxon>
        <taxon>Fabeae</taxon>
        <taxon>Lathyrus</taxon>
    </lineage>
</organism>
<reference evidence="8 9" key="1">
    <citation type="journal article" date="2022" name="Nat. Genet.">
        <title>Improved pea reference genome and pan-genome highlight genomic features and evolutionary characteristics.</title>
        <authorList>
            <person name="Yang T."/>
            <person name="Liu R."/>
            <person name="Luo Y."/>
            <person name="Hu S."/>
            <person name="Wang D."/>
            <person name="Wang C."/>
            <person name="Pandey M.K."/>
            <person name="Ge S."/>
            <person name="Xu Q."/>
            <person name="Li N."/>
            <person name="Li G."/>
            <person name="Huang Y."/>
            <person name="Saxena R.K."/>
            <person name="Ji Y."/>
            <person name="Li M."/>
            <person name="Yan X."/>
            <person name="He Y."/>
            <person name="Liu Y."/>
            <person name="Wang X."/>
            <person name="Xiang C."/>
            <person name="Varshney R.K."/>
            <person name="Ding H."/>
            <person name="Gao S."/>
            <person name="Zong X."/>
        </authorList>
    </citation>
    <scope>NUCLEOTIDE SEQUENCE [LARGE SCALE GENOMIC DNA]</scope>
    <source>
        <strain evidence="8 9">cv. Zhongwan 6</strain>
    </source>
</reference>
<keyword evidence="6" id="KW-0539">Nucleus</keyword>
<evidence type="ECO:0000256" key="5">
    <source>
        <dbReference type="ARBA" id="ARBA00023204"/>
    </source>
</evidence>
<dbReference type="AlphaFoldDB" id="A0A9D4X9Z2"/>
<dbReference type="PANTHER" id="PTHR28680">
    <property type="entry name" value="CENTROMERE PROTEIN X"/>
    <property type="match status" value="1"/>
</dbReference>
<evidence type="ECO:0000256" key="4">
    <source>
        <dbReference type="ARBA" id="ARBA00023125"/>
    </source>
</evidence>
<keyword evidence="9" id="KW-1185">Reference proteome</keyword>
<dbReference type="PANTHER" id="PTHR28680:SF1">
    <property type="entry name" value="CENTROMERE PROTEIN X"/>
    <property type="match status" value="1"/>
</dbReference>
<keyword evidence="3" id="KW-0227">DNA damage</keyword>
<evidence type="ECO:0000313" key="9">
    <source>
        <dbReference type="Proteomes" id="UP001058974"/>
    </source>
</evidence>
<dbReference type="Pfam" id="PF09415">
    <property type="entry name" value="CENP-X"/>
    <property type="match status" value="1"/>
</dbReference>
<dbReference type="GO" id="GO:0031297">
    <property type="term" value="P:replication fork processing"/>
    <property type="evidence" value="ECO:0007669"/>
    <property type="project" value="TreeGrafter"/>
</dbReference>
<name>A0A9D4X9Z2_PEA</name>
<dbReference type="InterPro" id="IPR018552">
    <property type="entry name" value="CENP-X"/>
</dbReference>
<dbReference type="EMBL" id="JAMSHJ010000004">
    <property type="protein sequence ID" value="KAI5417146.1"/>
    <property type="molecule type" value="Genomic_DNA"/>
</dbReference>
<dbReference type="Proteomes" id="UP001058974">
    <property type="component" value="Chromosome 4"/>
</dbReference>
<protein>
    <submittedName>
        <fullName evidence="8">FANCM-MHF complex subunit Mhf2</fullName>
    </submittedName>
</protein>
<sequence length="116" mass="13050">MRFYCYRQEPDRPRRIGQLLVFMSLSLLTNLLFGGGSVIMPHYSCVCIANWMFIITHLSIFSDAANASALKLTCELLRVFITEAIQRAVAIAETEGDGQIEATHLESILPQLLLDF</sequence>
<evidence type="ECO:0000256" key="1">
    <source>
        <dbReference type="ARBA" id="ARBA00004123"/>
    </source>
</evidence>
<evidence type="ECO:0000256" key="6">
    <source>
        <dbReference type="ARBA" id="ARBA00023242"/>
    </source>
</evidence>
<dbReference type="Gramene" id="Psat04G0194800-T1">
    <property type="protein sequence ID" value="KAI5417146.1"/>
    <property type="gene ID" value="KIW84_041948"/>
</dbReference>
<feature type="transmembrane region" description="Helical" evidence="7">
    <location>
        <begin position="20"/>
        <end position="40"/>
    </location>
</feature>
<keyword evidence="7" id="KW-1133">Transmembrane helix</keyword>
<dbReference type="GO" id="GO:0051382">
    <property type="term" value="P:kinetochore assembly"/>
    <property type="evidence" value="ECO:0007669"/>
    <property type="project" value="InterPro"/>
</dbReference>
<dbReference type="Gene3D" id="6.10.130.30">
    <property type="match status" value="1"/>
</dbReference>
<evidence type="ECO:0000256" key="3">
    <source>
        <dbReference type="ARBA" id="ARBA00022763"/>
    </source>
</evidence>
<dbReference type="GO" id="GO:0000712">
    <property type="term" value="P:resolution of meiotic recombination intermediates"/>
    <property type="evidence" value="ECO:0007669"/>
    <property type="project" value="TreeGrafter"/>
</dbReference>
<keyword evidence="5" id="KW-0234">DNA repair</keyword>
<evidence type="ECO:0000256" key="7">
    <source>
        <dbReference type="SAM" id="Phobius"/>
    </source>
</evidence>
<keyword evidence="7" id="KW-0812">Transmembrane</keyword>
<keyword evidence="7" id="KW-0472">Membrane</keyword>
<evidence type="ECO:0000313" key="8">
    <source>
        <dbReference type="EMBL" id="KAI5417146.1"/>
    </source>
</evidence>
<keyword evidence="4" id="KW-0238">DNA-binding</keyword>
<dbReference type="GO" id="GO:0006281">
    <property type="term" value="P:DNA repair"/>
    <property type="evidence" value="ECO:0007669"/>
    <property type="project" value="UniProtKB-KW"/>
</dbReference>
<accession>A0A9D4X9Z2</accession>
<comment type="subcellular location">
    <subcellularLocation>
        <location evidence="1">Nucleus</location>
    </subcellularLocation>
</comment>
<dbReference type="GO" id="GO:0071821">
    <property type="term" value="C:FANCM-MHF complex"/>
    <property type="evidence" value="ECO:0007669"/>
    <property type="project" value="TreeGrafter"/>
</dbReference>
<gene>
    <name evidence="8" type="ORF">KIW84_041948</name>
</gene>
<evidence type="ECO:0000256" key="2">
    <source>
        <dbReference type="ARBA" id="ARBA00009359"/>
    </source>
</evidence>
<dbReference type="GO" id="GO:0003677">
    <property type="term" value="F:DNA binding"/>
    <property type="evidence" value="ECO:0007669"/>
    <property type="project" value="UniProtKB-KW"/>
</dbReference>
<proteinExistence type="inferred from homology"/>
<comment type="similarity">
    <text evidence="2">Belongs to the CENP-X/MHF2 family.</text>
</comment>
<dbReference type="CDD" id="cd22921">
    <property type="entry name" value="HFD_CENP-X"/>
    <property type="match status" value="1"/>
</dbReference>
<comment type="caution">
    <text evidence="8">The sequence shown here is derived from an EMBL/GenBank/DDBJ whole genome shotgun (WGS) entry which is preliminary data.</text>
</comment>